<dbReference type="Pfam" id="PF22025">
    <property type="entry name" value="ThiI_fer"/>
    <property type="match status" value="1"/>
</dbReference>
<evidence type="ECO:0000256" key="2">
    <source>
        <dbReference type="ARBA" id="ARBA00004948"/>
    </source>
</evidence>
<evidence type="ECO:0000256" key="12">
    <source>
        <dbReference type="ARBA" id="ARBA00058382"/>
    </source>
</evidence>
<evidence type="ECO:0000256" key="6">
    <source>
        <dbReference type="ARBA" id="ARBA00022741"/>
    </source>
</evidence>
<dbReference type="GO" id="GO:0140741">
    <property type="term" value="F:tRNA-uracil-4 sulfurtransferase activity"/>
    <property type="evidence" value="ECO:0007669"/>
    <property type="project" value="UniProtKB-EC"/>
</dbReference>
<evidence type="ECO:0000256" key="7">
    <source>
        <dbReference type="ARBA" id="ARBA00022840"/>
    </source>
</evidence>
<comment type="subcellular location">
    <subcellularLocation>
        <location evidence="1 19">Cytoplasm</location>
    </subcellularLocation>
</comment>
<dbReference type="EC" id="2.8.1.4" evidence="14 19"/>
<evidence type="ECO:0000256" key="15">
    <source>
        <dbReference type="ARBA" id="ARBA00071867"/>
    </source>
</evidence>
<dbReference type="InterPro" id="IPR014729">
    <property type="entry name" value="Rossmann-like_a/b/a_fold"/>
</dbReference>
<dbReference type="GO" id="GO:0002937">
    <property type="term" value="P:tRNA 4-thiouridine biosynthesis"/>
    <property type="evidence" value="ECO:0007669"/>
    <property type="project" value="TreeGrafter"/>
</dbReference>
<feature type="binding site" evidence="19">
    <location>
        <begin position="183"/>
        <end position="184"/>
    </location>
    <ligand>
        <name>ATP</name>
        <dbReference type="ChEBI" id="CHEBI:30616"/>
    </ligand>
</feature>
<dbReference type="PANTHER" id="PTHR43209">
    <property type="entry name" value="TRNA SULFURTRANSFERASE"/>
    <property type="match status" value="1"/>
</dbReference>
<dbReference type="OrthoDB" id="9773948at2"/>
<feature type="binding site" evidence="19">
    <location>
        <begin position="208"/>
        <end position="209"/>
    </location>
    <ligand>
        <name>ATP</name>
        <dbReference type="ChEBI" id="CHEBI:30616"/>
    </ligand>
</feature>
<keyword evidence="9 19" id="KW-0784">Thiamine biosynthesis</keyword>
<dbReference type="GO" id="GO:0009228">
    <property type="term" value="P:thiamine biosynthetic process"/>
    <property type="evidence" value="ECO:0007669"/>
    <property type="project" value="UniProtKB-KW"/>
</dbReference>
<dbReference type="CDD" id="cd11716">
    <property type="entry name" value="THUMP_ThiI"/>
    <property type="match status" value="1"/>
</dbReference>
<evidence type="ECO:0000256" key="10">
    <source>
        <dbReference type="ARBA" id="ARBA00050570"/>
    </source>
</evidence>
<evidence type="ECO:0000259" key="20">
    <source>
        <dbReference type="PROSITE" id="PS51165"/>
    </source>
</evidence>
<dbReference type="CDD" id="cd01712">
    <property type="entry name" value="PPase_ThiI"/>
    <property type="match status" value="1"/>
</dbReference>
<organism evidence="21 22">
    <name type="scientific">Metabacillus mangrovi</name>
    <dbReference type="NCBI Taxonomy" id="1491830"/>
    <lineage>
        <taxon>Bacteria</taxon>
        <taxon>Bacillati</taxon>
        <taxon>Bacillota</taxon>
        <taxon>Bacilli</taxon>
        <taxon>Bacillales</taxon>
        <taxon>Bacillaceae</taxon>
        <taxon>Metabacillus</taxon>
    </lineage>
</organism>
<dbReference type="PANTHER" id="PTHR43209:SF1">
    <property type="entry name" value="TRNA SULFURTRANSFERASE"/>
    <property type="match status" value="1"/>
</dbReference>
<dbReference type="EMBL" id="WMIB01000003">
    <property type="protein sequence ID" value="MTH52829.1"/>
    <property type="molecule type" value="Genomic_DNA"/>
</dbReference>
<evidence type="ECO:0000256" key="4">
    <source>
        <dbReference type="ARBA" id="ARBA00022555"/>
    </source>
</evidence>
<dbReference type="FunFam" id="3.40.50.620:FF:000053">
    <property type="entry name" value="Probable tRNA sulfurtransferase"/>
    <property type="match status" value="1"/>
</dbReference>
<comment type="similarity">
    <text evidence="13 19">Belongs to the ThiI family.</text>
</comment>
<dbReference type="AlphaFoldDB" id="A0A7X2V469"/>
<dbReference type="HAMAP" id="MF_00021">
    <property type="entry name" value="ThiI"/>
    <property type="match status" value="1"/>
</dbReference>
<gene>
    <name evidence="19 21" type="primary">thiI</name>
    <name evidence="21" type="ORF">GKZ89_05355</name>
</gene>
<evidence type="ECO:0000313" key="22">
    <source>
        <dbReference type="Proteomes" id="UP000434639"/>
    </source>
</evidence>
<dbReference type="InterPro" id="IPR054173">
    <property type="entry name" value="ThiI_fer"/>
</dbReference>
<dbReference type="GO" id="GO:0005524">
    <property type="term" value="F:ATP binding"/>
    <property type="evidence" value="ECO:0007669"/>
    <property type="project" value="UniProtKB-UniRule"/>
</dbReference>
<accession>A0A7X2V469</accession>
<evidence type="ECO:0000256" key="18">
    <source>
        <dbReference type="ARBA" id="ARBA00080570"/>
    </source>
</evidence>
<evidence type="ECO:0000256" key="8">
    <source>
        <dbReference type="ARBA" id="ARBA00022884"/>
    </source>
</evidence>
<evidence type="ECO:0000256" key="9">
    <source>
        <dbReference type="ARBA" id="ARBA00022977"/>
    </source>
</evidence>
<proteinExistence type="inferred from homology"/>
<name>A0A7X2V469_9BACI</name>
<dbReference type="SUPFAM" id="SSF143437">
    <property type="entry name" value="THUMP domain-like"/>
    <property type="match status" value="1"/>
</dbReference>
<keyword evidence="8 19" id="KW-0694">RNA-binding</keyword>
<dbReference type="SUPFAM" id="SSF52402">
    <property type="entry name" value="Adenine nucleotide alpha hydrolases-like"/>
    <property type="match status" value="1"/>
</dbReference>
<feature type="binding site" evidence="19">
    <location>
        <position position="296"/>
    </location>
    <ligand>
        <name>ATP</name>
        <dbReference type="ChEBI" id="CHEBI:30616"/>
    </ligand>
</feature>
<dbReference type="InterPro" id="IPR050102">
    <property type="entry name" value="tRNA_sulfurtransferase_ThiI"/>
</dbReference>
<comment type="function">
    <text evidence="12 19">Catalyzes the ATP-dependent transfer of a sulfur to tRNA to produce 4-thiouridine in position 8 of tRNAs, which functions as a near-UV photosensor. Also catalyzes the transfer of sulfur to the sulfur carrier protein ThiS, forming ThiS-thiocarboxylate. This is a step in the synthesis of thiazole, in the thiamine biosynthesis pathway. The sulfur is donated as persulfide by IscS.</text>
</comment>
<dbReference type="InterPro" id="IPR020536">
    <property type="entry name" value="ThiI_AANH"/>
</dbReference>
<comment type="catalytic activity">
    <reaction evidence="11 19">
        <text>[ThiS sulfur-carrier protein]-C-terminal Gly-Gly-AMP + S-sulfanyl-L-cysteinyl-[cysteine desulfurase] + AH2 = [ThiS sulfur-carrier protein]-C-terminal-Gly-aminoethanethioate + L-cysteinyl-[cysteine desulfurase] + A + AMP + 2 H(+)</text>
        <dbReference type="Rhea" id="RHEA:43340"/>
        <dbReference type="Rhea" id="RHEA-COMP:12157"/>
        <dbReference type="Rhea" id="RHEA-COMP:12158"/>
        <dbReference type="Rhea" id="RHEA-COMP:12910"/>
        <dbReference type="Rhea" id="RHEA-COMP:19908"/>
        <dbReference type="ChEBI" id="CHEBI:13193"/>
        <dbReference type="ChEBI" id="CHEBI:15378"/>
        <dbReference type="ChEBI" id="CHEBI:17499"/>
        <dbReference type="ChEBI" id="CHEBI:29950"/>
        <dbReference type="ChEBI" id="CHEBI:61963"/>
        <dbReference type="ChEBI" id="CHEBI:90618"/>
        <dbReference type="ChEBI" id="CHEBI:232372"/>
        <dbReference type="ChEBI" id="CHEBI:456215"/>
    </reaction>
</comment>
<keyword evidence="4 19" id="KW-0820">tRNA-binding</keyword>
<evidence type="ECO:0000256" key="1">
    <source>
        <dbReference type="ARBA" id="ARBA00004496"/>
    </source>
</evidence>
<dbReference type="PROSITE" id="PS51165">
    <property type="entry name" value="THUMP"/>
    <property type="match status" value="1"/>
</dbReference>
<evidence type="ECO:0000256" key="19">
    <source>
        <dbReference type="HAMAP-Rule" id="MF_00021"/>
    </source>
</evidence>
<dbReference type="Gene3D" id="3.30.2130.30">
    <property type="match status" value="1"/>
</dbReference>
<dbReference type="InterPro" id="IPR049961">
    <property type="entry name" value="ThiI_N"/>
</dbReference>
<comment type="caution">
    <text evidence="21">The sequence shown here is derived from an EMBL/GenBank/DDBJ whole genome shotgun (WGS) entry which is preliminary data.</text>
</comment>
<evidence type="ECO:0000256" key="11">
    <source>
        <dbReference type="ARBA" id="ARBA00052330"/>
    </source>
</evidence>
<reference evidence="21 22" key="1">
    <citation type="journal article" date="2017" name="Int. J. Syst. Evol. Microbiol.">
        <title>Bacillus mangrovi sp. nov., isolated from a sediment sample from a mangrove forest.</title>
        <authorList>
            <person name="Gupta V."/>
            <person name="Singh P.K."/>
            <person name="Korpole S."/>
            <person name="Tanuku N.R.S."/>
            <person name="Pinnaka A.K."/>
        </authorList>
    </citation>
    <scope>NUCLEOTIDE SEQUENCE [LARGE SCALE GENOMIC DNA]</scope>
    <source>
        <strain evidence="21 22">KCTC 33872</strain>
    </source>
</reference>
<evidence type="ECO:0000256" key="5">
    <source>
        <dbReference type="ARBA" id="ARBA00022679"/>
    </source>
</evidence>
<evidence type="ECO:0000313" key="21">
    <source>
        <dbReference type="EMBL" id="MTH52829.1"/>
    </source>
</evidence>
<dbReference type="UniPathway" id="UPA00060"/>
<evidence type="ECO:0000256" key="3">
    <source>
        <dbReference type="ARBA" id="ARBA00022490"/>
    </source>
</evidence>
<dbReference type="GO" id="GO:0000049">
    <property type="term" value="F:tRNA binding"/>
    <property type="evidence" value="ECO:0007669"/>
    <property type="project" value="UniProtKB-UniRule"/>
</dbReference>
<dbReference type="InterPro" id="IPR049962">
    <property type="entry name" value="THUMP_ThiI"/>
</dbReference>
<keyword evidence="5 19" id="KW-0808">Transferase</keyword>
<dbReference type="Pfam" id="PF02926">
    <property type="entry name" value="THUMP"/>
    <property type="match status" value="1"/>
</dbReference>
<dbReference type="GO" id="GO:0052837">
    <property type="term" value="P:thiazole biosynthetic process"/>
    <property type="evidence" value="ECO:0007669"/>
    <property type="project" value="TreeGrafter"/>
</dbReference>
<dbReference type="GO" id="GO:0009229">
    <property type="term" value="P:thiamine diphosphate biosynthetic process"/>
    <property type="evidence" value="ECO:0007669"/>
    <property type="project" value="UniProtKB-UniRule"/>
</dbReference>
<evidence type="ECO:0000256" key="16">
    <source>
        <dbReference type="ARBA" id="ARBA00075337"/>
    </source>
</evidence>
<keyword evidence="3 19" id="KW-0963">Cytoplasm</keyword>
<dbReference type="RefSeq" id="WP_155111372.1">
    <property type="nucleotide sequence ID" value="NZ_WMIB01000003.1"/>
</dbReference>
<dbReference type="SMART" id="SM00981">
    <property type="entry name" value="THUMP"/>
    <property type="match status" value="1"/>
</dbReference>
<dbReference type="Gene3D" id="3.40.50.620">
    <property type="entry name" value="HUPs"/>
    <property type="match status" value="1"/>
</dbReference>
<feature type="binding site" evidence="19">
    <location>
        <position position="265"/>
    </location>
    <ligand>
        <name>ATP</name>
        <dbReference type="ChEBI" id="CHEBI:30616"/>
    </ligand>
</feature>
<comment type="pathway">
    <text evidence="2 19">Cofactor biosynthesis; thiamine diphosphate biosynthesis.</text>
</comment>
<protein>
    <recommendedName>
        <fullName evidence="15 19">Probable tRNA sulfurtransferase</fullName>
        <ecNumber evidence="14 19">2.8.1.4</ecNumber>
    </recommendedName>
    <alternativeName>
        <fullName evidence="16 19">Sulfur carrier protein ThiS sulfurtransferase</fullName>
    </alternativeName>
    <alternativeName>
        <fullName evidence="17 19">Thiamine biosynthesis protein ThiI</fullName>
    </alternativeName>
    <alternativeName>
        <fullName evidence="18 19">tRNA 4-thiouridine synthase</fullName>
    </alternativeName>
</protein>
<dbReference type="GO" id="GO:0005829">
    <property type="term" value="C:cytosol"/>
    <property type="evidence" value="ECO:0007669"/>
    <property type="project" value="TreeGrafter"/>
</dbReference>
<feature type="domain" description="THUMP" evidence="20">
    <location>
        <begin position="60"/>
        <end position="165"/>
    </location>
</feature>
<keyword evidence="22" id="KW-1185">Reference proteome</keyword>
<dbReference type="Proteomes" id="UP000434639">
    <property type="component" value="Unassembled WGS sequence"/>
</dbReference>
<comment type="catalytic activity">
    <reaction evidence="10 19">
        <text>[ThiI sulfur-carrier protein]-S-sulfanyl-L-cysteine + a uridine in tRNA + 2 reduced [2Fe-2S]-[ferredoxin] + ATP + H(+) = [ThiI sulfur-carrier protein]-L-cysteine + a 4-thiouridine in tRNA + 2 oxidized [2Fe-2S]-[ferredoxin] + AMP + diphosphate</text>
        <dbReference type="Rhea" id="RHEA:24176"/>
        <dbReference type="Rhea" id="RHEA-COMP:10000"/>
        <dbReference type="Rhea" id="RHEA-COMP:10001"/>
        <dbReference type="Rhea" id="RHEA-COMP:13337"/>
        <dbReference type="Rhea" id="RHEA-COMP:13338"/>
        <dbReference type="Rhea" id="RHEA-COMP:13339"/>
        <dbReference type="Rhea" id="RHEA-COMP:13340"/>
        <dbReference type="ChEBI" id="CHEBI:15378"/>
        <dbReference type="ChEBI" id="CHEBI:29950"/>
        <dbReference type="ChEBI" id="CHEBI:30616"/>
        <dbReference type="ChEBI" id="CHEBI:33019"/>
        <dbReference type="ChEBI" id="CHEBI:33737"/>
        <dbReference type="ChEBI" id="CHEBI:33738"/>
        <dbReference type="ChEBI" id="CHEBI:61963"/>
        <dbReference type="ChEBI" id="CHEBI:65315"/>
        <dbReference type="ChEBI" id="CHEBI:136798"/>
        <dbReference type="ChEBI" id="CHEBI:456215"/>
        <dbReference type="EC" id="2.8.1.4"/>
    </reaction>
</comment>
<evidence type="ECO:0000256" key="17">
    <source>
        <dbReference type="ARBA" id="ARBA00077849"/>
    </source>
</evidence>
<feature type="binding site" evidence="19">
    <location>
        <position position="287"/>
    </location>
    <ligand>
        <name>ATP</name>
        <dbReference type="ChEBI" id="CHEBI:30616"/>
    </ligand>
</feature>
<sequence>MQFDHILVRFGEMSTKGKNRSKFVDRLKRNIRGVMKDYPSLKLLSNRDRIFIQLNGEPHMEVSDLLAGIFGIHSFSLAVKCDSDPDVIKQTALEAIQSVYSSGDTFKVSARRSDKTFPVPADQLNGQVGGFVLSNTDGLTVNVRKPDHELKIEVREDSTYIMFQNRFGPGGLPAGISGKAMLMLSGGLDSPAAGYLMMKKGVELEGVHFFSPPYTSERAKQKVLDLSERLYTFGGISKLHIVPFTAIQEQIQQQVPENYTMTSTRRMMLRITDRLREKNNGLAIVTGESVGQVASQTLESMLAINAVTSSPVIRPLAAFDKPEIIDLAKKISTHDISIRPYEDCCTIFTPAAPKTRPKLEKADRYESFVDFESLIAEAVANTETIVLGDTAADSRMDDLL</sequence>
<keyword evidence="6 19" id="KW-0547">Nucleotide-binding</keyword>
<evidence type="ECO:0000256" key="14">
    <source>
        <dbReference type="ARBA" id="ARBA00066827"/>
    </source>
</evidence>
<dbReference type="GO" id="GO:0004810">
    <property type="term" value="F:CCA tRNA nucleotidyltransferase activity"/>
    <property type="evidence" value="ECO:0007669"/>
    <property type="project" value="InterPro"/>
</dbReference>
<dbReference type="InterPro" id="IPR004114">
    <property type="entry name" value="THUMP_dom"/>
</dbReference>
<keyword evidence="7 19" id="KW-0067">ATP-binding</keyword>
<evidence type="ECO:0000256" key="13">
    <source>
        <dbReference type="ARBA" id="ARBA00061472"/>
    </source>
</evidence>
<dbReference type="NCBIfam" id="TIGR00342">
    <property type="entry name" value="tRNA uracil 4-sulfurtransferase ThiI"/>
    <property type="match status" value="1"/>
</dbReference>
<dbReference type="InterPro" id="IPR003720">
    <property type="entry name" value="tRNA_STrfase"/>
</dbReference>
<dbReference type="Pfam" id="PF02568">
    <property type="entry name" value="ThiI"/>
    <property type="match status" value="1"/>
</dbReference>